<dbReference type="RefSeq" id="WP_024483289.1">
    <property type="nucleotide sequence ID" value="NZ_CAMISI010000014.1"/>
</dbReference>
<dbReference type="PANTHER" id="PTHR43800:SF1">
    <property type="entry name" value="PEPTIDYL-LYSINE N-ACETYLTRANSFERASE YJAB"/>
    <property type="match status" value="1"/>
</dbReference>
<dbReference type="GeneID" id="30320129"/>
<keyword evidence="1" id="KW-0012">Acyltransferase</keyword>
<organism evidence="1">
    <name type="scientific">Serratia fonticola</name>
    <dbReference type="NCBI Taxonomy" id="47917"/>
    <lineage>
        <taxon>Bacteria</taxon>
        <taxon>Pseudomonadati</taxon>
        <taxon>Pseudomonadota</taxon>
        <taxon>Gammaproteobacteria</taxon>
        <taxon>Enterobacterales</taxon>
        <taxon>Yersiniaceae</taxon>
        <taxon>Serratia</taxon>
    </lineage>
</organism>
<dbReference type="PANTHER" id="PTHR43800">
    <property type="entry name" value="PEPTIDYL-LYSINE N-ACETYLTRANSFERASE YJAB"/>
    <property type="match status" value="1"/>
</dbReference>
<dbReference type="EC" id="2.3.1.-" evidence="1"/>
<keyword evidence="1" id="KW-0808">Transferase</keyword>
<gene>
    <name evidence="1" type="primary">yjaB_2</name>
    <name evidence="1" type="ORF">NCTC12965_07721</name>
</gene>
<dbReference type="Pfam" id="PF13673">
    <property type="entry name" value="Acetyltransf_10"/>
    <property type="match status" value="1"/>
</dbReference>
<accession>A0A0F7HAC3</accession>
<evidence type="ECO:0000313" key="1">
    <source>
        <dbReference type="EMBL" id="VTR58508.1"/>
    </source>
</evidence>
<protein>
    <submittedName>
        <fullName evidence="1">Uncharacterized N-acetyltransferase YjaB</fullName>
        <ecNumber evidence="1">2.3.1.-</ecNumber>
    </submittedName>
</protein>
<reference evidence="1" key="1">
    <citation type="submission" date="2019-05" db="EMBL/GenBank/DDBJ databases">
        <authorList>
            <consortium name="Pathogen Informatics"/>
        </authorList>
    </citation>
    <scope>NUCLEOTIDE SEQUENCE [LARGE SCALE GENOMIC DNA]</scope>
    <source>
        <strain evidence="1">NCTC12965</strain>
    </source>
</reference>
<dbReference type="CDD" id="cd04301">
    <property type="entry name" value="NAT_SF"/>
    <property type="match status" value="1"/>
</dbReference>
<dbReference type="InterPro" id="IPR000182">
    <property type="entry name" value="GNAT_dom"/>
</dbReference>
<dbReference type="SUPFAM" id="SSF55729">
    <property type="entry name" value="Acyl-CoA N-acyltransferases (Nat)"/>
    <property type="match status" value="1"/>
</dbReference>
<dbReference type="EMBL" id="CABEEZ010000152">
    <property type="protein sequence ID" value="VTR58508.1"/>
    <property type="molecule type" value="Genomic_DNA"/>
</dbReference>
<sequence length="148" mass="17148">MIRTAVPADIEPLMTLWLASTTQAHPFIAADYWQQTAQLVRESYLPRAKTWVYLHHQQIAGFISVLDERFVGALFVDERFHGQGVGAALMEHVQQQHGWLSLEVYEQNLRACAFYRKLGFSEVQRQFNQETQAHTLIMNWAAAELRYP</sequence>
<dbReference type="AlphaFoldDB" id="A0A0F7HAC3"/>
<proteinExistence type="predicted"/>
<dbReference type="GO" id="GO:0016747">
    <property type="term" value="F:acyltransferase activity, transferring groups other than amino-acyl groups"/>
    <property type="evidence" value="ECO:0007669"/>
    <property type="project" value="InterPro"/>
</dbReference>
<dbReference type="PROSITE" id="PS51186">
    <property type="entry name" value="GNAT"/>
    <property type="match status" value="1"/>
</dbReference>
<dbReference type="NCBIfam" id="NF007853">
    <property type="entry name" value="PRK10562.1"/>
    <property type="match status" value="1"/>
</dbReference>
<dbReference type="KEGG" id="sfw:WN53_08120"/>
<dbReference type="STRING" id="47917.AV650_02740"/>
<name>A0A0F7HAC3_SERFO</name>
<dbReference type="Gene3D" id="3.40.630.30">
    <property type="match status" value="1"/>
</dbReference>
<dbReference type="InterPro" id="IPR016181">
    <property type="entry name" value="Acyl_CoA_acyltransferase"/>
</dbReference>